<keyword evidence="5" id="KW-1185">Reference proteome</keyword>
<evidence type="ECO:0000256" key="1">
    <source>
        <dbReference type="ARBA" id="ARBA00005278"/>
    </source>
</evidence>
<evidence type="ECO:0000256" key="2">
    <source>
        <dbReference type="ARBA" id="ARBA00023136"/>
    </source>
</evidence>
<feature type="transmembrane region" description="Helical" evidence="3">
    <location>
        <begin position="316"/>
        <end position="334"/>
    </location>
</feature>
<proteinExistence type="inferred from homology"/>
<keyword evidence="2 3" id="KW-0472">Membrane</keyword>
<dbReference type="InterPro" id="IPR004995">
    <property type="entry name" value="Spore_Ger"/>
</dbReference>
<keyword evidence="3" id="KW-1133">Transmembrane helix</keyword>
<dbReference type="GO" id="GO:0009847">
    <property type="term" value="P:spore germination"/>
    <property type="evidence" value="ECO:0007669"/>
    <property type="project" value="InterPro"/>
</dbReference>
<accession>A0A285FH61</accession>
<gene>
    <name evidence="4" type="ORF">SAMN06265827_10269</name>
</gene>
<dbReference type="Pfam" id="PF03323">
    <property type="entry name" value="GerA"/>
    <property type="match status" value="1"/>
</dbReference>
<evidence type="ECO:0000256" key="3">
    <source>
        <dbReference type="SAM" id="Phobius"/>
    </source>
</evidence>
<name>A0A285FH61_9FIRM</name>
<dbReference type="PIRSF" id="PIRSF005690">
    <property type="entry name" value="GerBA"/>
    <property type="match status" value="1"/>
</dbReference>
<evidence type="ECO:0000313" key="5">
    <source>
        <dbReference type="Proteomes" id="UP000219573"/>
    </source>
</evidence>
<dbReference type="GO" id="GO:0016020">
    <property type="term" value="C:membrane"/>
    <property type="evidence" value="ECO:0007669"/>
    <property type="project" value="InterPro"/>
</dbReference>
<dbReference type="InterPro" id="IPR050768">
    <property type="entry name" value="UPF0353/GerABKA_families"/>
</dbReference>
<feature type="transmembrane region" description="Helical" evidence="3">
    <location>
        <begin position="440"/>
        <end position="465"/>
    </location>
</feature>
<feature type="transmembrane region" description="Helical" evidence="3">
    <location>
        <begin position="382"/>
        <end position="401"/>
    </location>
</feature>
<evidence type="ECO:0000313" key="4">
    <source>
        <dbReference type="EMBL" id="SNY10619.1"/>
    </source>
</evidence>
<reference evidence="5" key="1">
    <citation type="submission" date="2017-09" db="EMBL/GenBank/DDBJ databases">
        <authorList>
            <person name="Varghese N."/>
            <person name="Submissions S."/>
        </authorList>
    </citation>
    <scope>NUCLEOTIDE SEQUENCE [LARGE SCALE GENOMIC DNA]</scope>
    <source>
        <strain evidence="5">MSL47</strain>
    </source>
</reference>
<dbReference type="AlphaFoldDB" id="A0A285FH61"/>
<feature type="transmembrane region" description="Helical" evidence="3">
    <location>
        <begin position="407"/>
        <end position="428"/>
    </location>
</feature>
<dbReference type="Proteomes" id="UP000219573">
    <property type="component" value="Unassembled WGS sequence"/>
</dbReference>
<dbReference type="EMBL" id="OBDZ01000002">
    <property type="protein sequence ID" value="SNY10619.1"/>
    <property type="molecule type" value="Genomic_DNA"/>
</dbReference>
<dbReference type="PANTHER" id="PTHR22550">
    <property type="entry name" value="SPORE GERMINATION PROTEIN"/>
    <property type="match status" value="1"/>
</dbReference>
<dbReference type="PANTHER" id="PTHR22550:SF5">
    <property type="entry name" value="LEUCINE ZIPPER PROTEIN 4"/>
    <property type="match status" value="1"/>
</dbReference>
<organism evidence="4 5">
    <name type="scientific">Orenia metallireducens</name>
    <dbReference type="NCBI Taxonomy" id="1413210"/>
    <lineage>
        <taxon>Bacteria</taxon>
        <taxon>Bacillati</taxon>
        <taxon>Bacillota</taxon>
        <taxon>Clostridia</taxon>
        <taxon>Halanaerobiales</taxon>
        <taxon>Halobacteroidaceae</taxon>
        <taxon>Orenia</taxon>
    </lineage>
</organism>
<protein>
    <submittedName>
        <fullName evidence="4">Spore germination protein KA</fullName>
    </submittedName>
</protein>
<sequence length="520" mass="59058">MRSEKEVNSMKFLKNMFSSRVNSQTAIEQEEKLSKSLDENLNRLKEAFSYPNNEDFKVRELYIENIHRKAVLLSLNGMVDNDAIEQHIIHPLLEGTNIKETEEVDLIKKVITSKNASKVSSLRKIIDDILIGNTIILMENYNQAISIATTKFSHRSVQPSTRETVLKGPKEAFIESGDVNTSLIRKRLRDENLVSEKIVVGERSLSKVSMFYIKDIANPELVDRVRKRIKQIKADTVMEIPMLEQHIEERSYSLIPTVLYSERPDRAVSFLQEGHIILLMDSSSSCLIVPVTFWSLFHTPEDSYERWAYGNFIRLIRLFSFFIALLTPAIYIAVTNYHIEMIPTDLLFAIAATRERVPFPSVVEVFFMESAFELLREAGIRIPSAIGPTIGIVGALILGNAAVEANLISPILVIVVALTGLASFTIPDNSLSFLIRIMKFVILGAASLYGALGIVVSFICFMAYMSDFKSFGVPFLSPMAPYYKSSNDLILRPPIWKQWLRPFYTDPEDDIRKKEPEGER</sequence>
<comment type="similarity">
    <text evidence="1">Belongs to the GerABKA family.</text>
</comment>
<keyword evidence="3" id="KW-0812">Transmembrane</keyword>